<name>A0A0L0NRG4_CANAR</name>
<proteinExistence type="predicted"/>
<accession>A0A0L0NRG4</accession>
<comment type="caution">
    <text evidence="1">The sequence shown here is derived from an EMBL/GenBank/DDBJ whole genome shotgun (WGS) entry which is preliminary data.</text>
</comment>
<organism evidence="1 2">
    <name type="scientific">Candidozyma auris</name>
    <name type="common">Yeast</name>
    <name type="synonym">Candida auris</name>
    <dbReference type="NCBI Taxonomy" id="498019"/>
    <lineage>
        <taxon>Eukaryota</taxon>
        <taxon>Fungi</taxon>
        <taxon>Dikarya</taxon>
        <taxon>Ascomycota</taxon>
        <taxon>Saccharomycotina</taxon>
        <taxon>Pichiomycetes</taxon>
        <taxon>Metschnikowiaceae</taxon>
        <taxon>Candidozyma</taxon>
    </lineage>
</organism>
<dbReference type="AlphaFoldDB" id="A0A0L0NRG4"/>
<sequence length="50" mass="5769">MSTSKTGVFFDFAAKIFLEGYFQHFAARCQVKKKGVKYKITKIAQNYISK</sequence>
<gene>
    <name evidence="1" type="ORF">QG37_07038</name>
</gene>
<dbReference type="EMBL" id="LGST01000052">
    <property type="protein sequence ID" value="KND96599.1"/>
    <property type="molecule type" value="Genomic_DNA"/>
</dbReference>
<protein>
    <submittedName>
        <fullName evidence="1">Uncharacterized protein</fullName>
    </submittedName>
</protein>
<reference evidence="2" key="1">
    <citation type="journal article" date="2015" name="BMC Genomics">
        <title>Draft genome of a commonly misdiagnosed multidrug resistant pathogen Candida auris.</title>
        <authorList>
            <person name="Chatterjee S."/>
            <person name="Alampalli S.V."/>
            <person name="Nageshan R.K."/>
            <person name="Chettiar S.T."/>
            <person name="Joshi S."/>
            <person name="Tatu U.S."/>
        </authorList>
    </citation>
    <scope>NUCLEOTIDE SEQUENCE [LARGE SCALE GENOMIC DNA]</scope>
    <source>
        <strain evidence="2">6684</strain>
    </source>
</reference>
<evidence type="ECO:0000313" key="2">
    <source>
        <dbReference type="Proteomes" id="UP000037122"/>
    </source>
</evidence>
<dbReference type="VEuPathDB" id="FungiDB:QG37_07038"/>
<evidence type="ECO:0000313" key="1">
    <source>
        <dbReference type="EMBL" id="KND96599.1"/>
    </source>
</evidence>
<dbReference type="Proteomes" id="UP000037122">
    <property type="component" value="Unassembled WGS sequence"/>
</dbReference>